<keyword evidence="2" id="KW-1185">Reference proteome</keyword>
<comment type="caution">
    <text evidence="1">The sequence shown here is derived from an EMBL/GenBank/DDBJ whole genome shotgun (WGS) entry which is preliminary data.</text>
</comment>
<dbReference type="EMBL" id="JBHTAX010000001">
    <property type="protein sequence ID" value="MFC7190272.1"/>
    <property type="molecule type" value="Genomic_DNA"/>
</dbReference>
<dbReference type="RefSeq" id="WP_390205533.1">
    <property type="nucleotide sequence ID" value="NZ_JBHSZC010000001.1"/>
</dbReference>
<name>A0ABD5YPB1_9EURY</name>
<dbReference type="InterPro" id="IPR046783">
    <property type="entry name" value="HTH_63"/>
</dbReference>
<reference evidence="1 2" key="1">
    <citation type="journal article" date="2019" name="Int. J. Syst. Evol. Microbiol.">
        <title>The Global Catalogue of Microorganisms (GCM) 10K type strain sequencing project: providing services to taxonomists for standard genome sequencing and annotation.</title>
        <authorList>
            <consortium name="The Broad Institute Genomics Platform"/>
            <consortium name="The Broad Institute Genome Sequencing Center for Infectious Disease"/>
            <person name="Wu L."/>
            <person name="Ma J."/>
        </authorList>
    </citation>
    <scope>NUCLEOTIDE SEQUENCE [LARGE SCALE GENOMIC DNA]</scope>
    <source>
        <strain evidence="1 2">RDMS1</strain>
    </source>
</reference>
<accession>A0ABD5YPB1</accession>
<protein>
    <submittedName>
        <fullName evidence="1">HTH domain-containing protein</fullName>
    </submittedName>
</protein>
<proteinExistence type="predicted"/>
<evidence type="ECO:0000313" key="2">
    <source>
        <dbReference type="Proteomes" id="UP001596417"/>
    </source>
</evidence>
<evidence type="ECO:0000313" key="1">
    <source>
        <dbReference type="EMBL" id="MFC7190272.1"/>
    </source>
</evidence>
<sequence length="154" mass="17099">MYVRSLSSSAGVHVESIIDRLDMFAAEGYIKDFTVTVWGERISTGSSVARTDTGASLRRRITEFRQWASHNGVTLEGGFEQRTVHSSITGETHEFVTLPTVALAARTDDELDWVVPSTDETETETTTPMDRVQTIATEWQESETIDRAAIPSDD</sequence>
<organism evidence="1 2">
    <name type="scientific">Halocatena marina</name>
    <dbReference type="NCBI Taxonomy" id="2934937"/>
    <lineage>
        <taxon>Archaea</taxon>
        <taxon>Methanobacteriati</taxon>
        <taxon>Methanobacteriota</taxon>
        <taxon>Stenosarchaea group</taxon>
        <taxon>Halobacteria</taxon>
        <taxon>Halobacteriales</taxon>
        <taxon>Natronomonadaceae</taxon>
        <taxon>Halocatena</taxon>
    </lineage>
</organism>
<gene>
    <name evidence="1" type="ORF">ACFQL7_10680</name>
</gene>
<dbReference type="AlphaFoldDB" id="A0ABD5YPB1"/>
<dbReference type="Pfam" id="PF20575">
    <property type="entry name" value="HTH_63"/>
    <property type="match status" value="1"/>
</dbReference>
<dbReference type="Proteomes" id="UP001596417">
    <property type="component" value="Unassembled WGS sequence"/>
</dbReference>